<evidence type="ECO:0000313" key="3">
    <source>
        <dbReference type="Proteomes" id="UP000274920"/>
    </source>
</evidence>
<name>A0A426DF41_9FIRM</name>
<feature type="compositionally biased region" description="Basic and acidic residues" evidence="1">
    <location>
        <begin position="179"/>
        <end position="196"/>
    </location>
</feature>
<organism evidence="2 3">
    <name type="scientific">Schaedlerella arabinosiphila</name>
    <dbReference type="NCBI Taxonomy" id="2044587"/>
    <lineage>
        <taxon>Bacteria</taxon>
        <taxon>Bacillati</taxon>
        <taxon>Bacillota</taxon>
        <taxon>Clostridia</taxon>
        <taxon>Lachnospirales</taxon>
        <taxon>Lachnospiraceae</taxon>
        <taxon>Schaedlerella</taxon>
    </lineage>
</organism>
<evidence type="ECO:0000313" key="2">
    <source>
        <dbReference type="EMBL" id="RRK31341.1"/>
    </source>
</evidence>
<gene>
    <name evidence="2" type="ORF">EBB54_08185</name>
</gene>
<proteinExistence type="predicted"/>
<keyword evidence="3" id="KW-1185">Reference proteome</keyword>
<feature type="compositionally biased region" description="Acidic residues" evidence="1">
    <location>
        <begin position="197"/>
        <end position="209"/>
    </location>
</feature>
<evidence type="ECO:0000256" key="1">
    <source>
        <dbReference type="SAM" id="MobiDB-lite"/>
    </source>
</evidence>
<dbReference type="RefSeq" id="WP_125127029.1">
    <property type="nucleotide sequence ID" value="NZ_RHJS01000002.1"/>
</dbReference>
<accession>A0A426DF41</accession>
<reference evidence="2" key="1">
    <citation type="submission" date="2018-10" db="EMBL/GenBank/DDBJ databases">
        <title>Schaedlerella arabinophila gen. nov. sp. nov., isolated from the mouse intestinal tract and comparative analysis with the genome of the closely related altered Schaedler flora strain ASF502.</title>
        <authorList>
            <person name="Miyake S."/>
            <person name="Soh M."/>
            <person name="Seedorf H."/>
        </authorList>
    </citation>
    <scope>NUCLEOTIDE SEQUENCE [LARGE SCALE GENOMIC DNA]</scope>
    <source>
        <strain evidence="2">DSM 106076</strain>
    </source>
</reference>
<dbReference type="EMBL" id="RHJS01000002">
    <property type="protein sequence ID" value="RRK31341.1"/>
    <property type="molecule type" value="Genomic_DNA"/>
</dbReference>
<protein>
    <submittedName>
        <fullName evidence="2">Uncharacterized protein</fullName>
    </submittedName>
</protein>
<sequence>MNFFSVQSLNSYTKNMEMQMKWQKRKDTNDFSADGTTTIDDWVKQQADEIRQSNQDGSAKLQAQIDLKLKCGQRLSAEEMEYLRKNDPEAYQHVKSMQSEQKQYEEELKRCKTKDEVERVKMLHTASSLGAVNSIMNNPAIPENKKFELVMREHQKNAALQQSTREFVESGKYAQLPTEQERLKAEKDLKEAKEAEQNIDDPTQDTVEEVVEKTQETDQEEPQDSDVKDALIRDAKEVLSQREMTRAEAELTPEALKVKRAKARSAYGAAGAVAPAPVIDVKAD</sequence>
<feature type="region of interest" description="Disordered" evidence="1">
    <location>
        <begin position="175"/>
        <end position="229"/>
    </location>
</feature>
<dbReference type="AlphaFoldDB" id="A0A426DF41"/>
<dbReference type="Proteomes" id="UP000274920">
    <property type="component" value="Unassembled WGS sequence"/>
</dbReference>
<comment type="caution">
    <text evidence="2">The sequence shown here is derived from an EMBL/GenBank/DDBJ whole genome shotgun (WGS) entry which is preliminary data.</text>
</comment>